<dbReference type="EMBL" id="JBHUER010000010">
    <property type="protein sequence ID" value="MFD1704279.1"/>
    <property type="molecule type" value="Genomic_DNA"/>
</dbReference>
<proteinExistence type="predicted"/>
<dbReference type="Proteomes" id="UP001597308">
    <property type="component" value="Unassembled WGS sequence"/>
</dbReference>
<evidence type="ECO:0000259" key="3">
    <source>
        <dbReference type="Pfam" id="PF07486"/>
    </source>
</evidence>
<keyword evidence="5" id="KW-1185">Reference proteome</keyword>
<feature type="signal peptide" evidence="2">
    <location>
        <begin position="1"/>
        <end position="22"/>
    </location>
</feature>
<sequence length="262" mass="27799">MTKSFVRVVASATVALAAAACAQAPKPAAIVKVSYSAQDRDCLARAMYFESHRGSDEGMRAVGTVVANRVKSGSYGSTVCDVVAQKGQFAPGVMTKAMDDSGAERARRVADEVLQGKRHPGVRNAMFFHTAGLRFPYPNMHYVLLAGGNAFYEKRSVETQADLRENARSRALALAFAKTDPTAEAKPIVVASLSPREAPQPQEQRAPQAQTPETPATVAVTTTETPSAPPAFAPIPLPPQAFPTLAAEHPTQPALALTAETR</sequence>
<keyword evidence="4" id="KW-0378">Hydrolase</keyword>
<reference evidence="5" key="1">
    <citation type="journal article" date="2019" name="Int. J. Syst. Evol. Microbiol.">
        <title>The Global Catalogue of Microorganisms (GCM) 10K type strain sequencing project: providing services to taxonomists for standard genome sequencing and annotation.</title>
        <authorList>
            <consortium name="The Broad Institute Genomics Platform"/>
            <consortium name="The Broad Institute Genome Sequencing Center for Infectious Disease"/>
            <person name="Wu L."/>
            <person name="Ma J."/>
        </authorList>
    </citation>
    <scope>NUCLEOTIDE SEQUENCE [LARGE SCALE GENOMIC DNA]</scope>
    <source>
        <strain evidence="5">KCTC 23707</strain>
    </source>
</reference>
<evidence type="ECO:0000313" key="4">
    <source>
        <dbReference type="EMBL" id="MFD1704279.1"/>
    </source>
</evidence>
<protein>
    <submittedName>
        <fullName evidence="4">Cell wall hydrolase</fullName>
    </submittedName>
</protein>
<accession>A0ABW4K7V8</accession>
<dbReference type="InterPro" id="IPR042047">
    <property type="entry name" value="SleB_dom1"/>
</dbReference>
<evidence type="ECO:0000313" key="5">
    <source>
        <dbReference type="Proteomes" id="UP001597308"/>
    </source>
</evidence>
<dbReference type="Pfam" id="PF07486">
    <property type="entry name" value="Hydrolase_2"/>
    <property type="match status" value="1"/>
</dbReference>
<organism evidence="4 5">
    <name type="scientific">Methylopila henanensis</name>
    <dbReference type="NCBI Taxonomy" id="873516"/>
    <lineage>
        <taxon>Bacteria</taxon>
        <taxon>Pseudomonadati</taxon>
        <taxon>Pseudomonadota</taxon>
        <taxon>Alphaproteobacteria</taxon>
        <taxon>Hyphomicrobiales</taxon>
        <taxon>Methylopilaceae</taxon>
        <taxon>Methylopila</taxon>
    </lineage>
</organism>
<name>A0ABW4K7V8_9HYPH</name>
<feature type="chain" id="PRO_5047344512" evidence="2">
    <location>
        <begin position="23"/>
        <end position="262"/>
    </location>
</feature>
<dbReference type="RefSeq" id="WP_378800346.1">
    <property type="nucleotide sequence ID" value="NZ_JBHUER010000010.1"/>
</dbReference>
<evidence type="ECO:0000256" key="2">
    <source>
        <dbReference type="SAM" id="SignalP"/>
    </source>
</evidence>
<dbReference type="InterPro" id="IPR011105">
    <property type="entry name" value="Cell_wall_hydrolase_SleB"/>
</dbReference>
<keyword evidence="2" id="KW-0732">Signal</keyword>
<feature type="region of interest" description="Disordered" evidence="1">
    <location>
        <begin position="195"/>
        <end position="262"/>
    </location>
</feature>
<dbReference type="PROSITE" id="PS51257">
    <property type="entry name" value="PROKAR_LIPOPROTEIN"/>
    <property type="match status" value="1"/>
</dbReference>
<feature type="compositionally biased region" description="Pro residues" evidence="1">
    <location>
        <begin position="227"/>
        <end position="241"/>
    </location>
</feature>
<feature type="compositionally biased region" description="Low complexity" evidence="1">
    <location>
        <begin position="195"/>
        <end position="226"/>
    </location>
</feature>
<evidence type="ECO:0000256" key="1">
    <source>
        <dbReference type="SAM" id="MobiDB-lite"/>
    </source>
</evidence>
<dbReference type="Gene3D" id="1.10.10.2520">
    <property type="entry name" value="Cell wall hydrolase SleB, domain 1"/>
    <property type="match status" value="1"/>
</dbReference>
<dbReference type="GO" id="GO:0016787">
    <property type="term" value="F:hydrolase activity"/>
    <property type="evidence" value="ECO:0007669"/>
    <property type="project" value="UniProtKB-KW"/>
</dbReference>
<feature type="domain" description="Cell wall hydrolase SleB" evidence="3">
    <location>
        <begin position="55"/>
        <end position="134"/>
    </location>
</feature>
<gene>
    <name evidence="4" type="ORF">ACFSCV_14830</name>
</gene>
<comment type="caution">
    <text evidence="4">The sequence shown here is derived from an EMBL/GenBank/DDBJ whole genome shotgun (WGS) entry which is preliminary data.</text>
</comment>